<dbReference type="CDD" id="cd14727">
    <property type="entry name" value="ChanN-like"/>
    <property type="match status" value="1"/>
</dbReference>
<dbReference type="RefSeq" id="WP_072857189.1">
    <property type="nucleotide sequence ID" value="NZ_FQUE01000004.1"/>
</dbReference>
<sequence length="256" mass="25984">MIARLAVLALLCAAQVHADVGPLPGADIFVLGEVHDNPAHHATQAGIVAQVQPKALVFEMLTPAQAAAAMTVDRTDADAIAAATDWADSGWPDFAMYAPIFAAAPGAAIVGAAVPRDDLMRAMTDGAAAVSTVPVPQLAKAQLAMLSQEQAEAHCGALPPEMLPGMVEAQRLRDAAFAGATLSAFDATGGPVVLITGTGHARTDVGVPAALRLARPDLTVWALGQTEGAAEAGAPFDAVAVTDATDRPDPCAVFTQ</sequence>
<feature type="domain" description="Haem-binding uptake Tiki superfamily ChaN" evidence="2">
    <location>
        <begin position="23"/>
        <end position="211"/>
    </location>
</feature>
<dbReference type="Gene3D" id="3.40.50.11550">
    <property type="match status" value="2"/>
</dbReference>
<dbReference type="STRING" id="366533.SAMN05444339_104147"/>
<evidence type="ECO:0000313" key="3">
    <source>
        <dbReference type="EMBL" id="SHF22104.1"/>
    </source>
</evidence>
<gene>
    <name evidence="3" type="ORF">SAMN05444339_104147</name>
</gene>
<dbReference type="EMBL" id="FQUE01000004">
    <property type="protein sequence ID" value="SHF22104.1"/>
    <property type="molecule type" value="Genomic_DNA"/>
</dbReference>
<keyword evidence="4" id="KW-1185">Reference proteome</keyword>
<dbReference type="Proteomes" id="UP000183987">
    <property type="component" value="Unassembled WGS sequence"/>
</dbReference>
<dbReference type="SUPFAM" id="SSF159501">
    <property type="entry name" value="EreA/ChaN-like"/>
    <property type="match status" value="1"/>
</dbReference>
<accession>A0A1M4ZVU3</accession>
<dbReference type="OrthoDB" id="9795827at2"/>
<organism evidence="3 4">
    <name type="scientific">Loktanella atrilutea</name>
    <dbReference type="NCBI Taxonomy" id="366533"/>
    <lineage>
        <taxon>Bacteria</taxon>
        <taxon>Pseudomonadati</taxon>
        <taxon>Pseudomonadota</taxon>
        <taxon>Alphaproteobacteria</taxon>
        <taxon>Rhodobacterales</taxon>
        <taxon>Roseobacteraceae</taxon>
        <taxon>Loktanella</taxon>
    </lineage>
</organism>
<name>A0A1M4ZVU3_LOKAT</name>
<feature type="chain" id="PRO_5009908662" evidence="1">
    <location>
        <begin position="19"/>
        <end position="256"/>
    </location>
</feature>
<dbReference type="InterPro" id="IPR007314">
    <property type="entry name" value="Cofac_haem-bd_dom"/>
</dbReference>
<dbReference type="Pfam" id="PF04187">
    <property type="entry name" value="Cofac_haem_bdg"/>
    <property type="match status" value="1"/>
</dbReference>
<evidence type="ECO:0000256" key="1">
    <source>
        <dbReference type="SAM" id="SignalP"/>
    </source>
</evidence>
<proteinExistence type="predicted"/>
<reference evidence="4" key="1">
    <citation type="submission" date="2016-11" db="EMBL/GenBank/DDBJ databases">
        <authorList>
            <person name="Varghese N."/>
            <person name="Submissions S."/>
        </authorList>
    </citation>
    <scope>NUCLEOTIDE SEQUENCE [LARGE SCALE GENOMIC DNA]</scope>
    <source>
        <strain evidence="4">DSM 29326</strain>
    </source>
</reference>
<evidence type="ECO:0000313" key="4">
    <source>
        <dbReference type="Proteomes" id="UP000183987"/>
    </source>
</evidence>
<protein>
    <submittedName>
        <fullName evidence="3">Haem-binding uptake, Tiki superfamily, ChaN</fullName>
    </submittedName>
</protein>
<keyword evidence="1" id="KW-0732">Signal</keyword>
<dbReference type="AlphaFoldDB" id="A0A1M4ZVU3"/>
<evidence type="ECO:0000259" key="2">
    <source>
        <dbReference type="Pfam" id="PF04187"/>
    </source>
</evidence>
<feature type="signal peptide" evidence="1">
    <location>
        <begin position="1"/>
        <end position="18"/>
    </location>
</feature>